<dbReference type="PANTHER" id="PTHR13593">
    <property type="match status" value="1"/>
</dbReference>
<protein>
    <submittedName>
        <fullName evidence="1">Uncharacterized protein</fullName>
    </submittedName>
</protein>
<dbReference type="PANTHER" id="PTHR13593:SF113">
    <property type="entry name" value="SI:DKEY-266F7.9"/>
    <property type="match status" value="1"/>
</dbReference>
<dbReference type="Gene3D" id="3.20.20.190">
    <property type="entry name" value="Phosphatidylinositol (PI) phosphodiesterase"/>
    <property type="match status" value="1"/>
</dbReference>
<dbReference type="EMBL" id="CP036432">
    <property type="protein sequence ID" value="QDV83822.1"/>
    <property type="molecule type" value="Genomic_DNA"/>
</dbReference>
<sequence>MSNCFYGQLGMDKRLRDIVIAGSHDAGITEGGGNAKTQSQNIYHQAMSGVRFFDLRIHARSIGGGRARLSAYHAGGGIIKGKKTVELEGSGETVKVTRSKLTVGTWGMGLKGMLEQAKQFVTNYKSEFLIFKFDKCSNWSLIADYCIDYLGDTIFVDQGDINRRTLQDVKGKVIVLFSEKGFAETGHLTYYAARGIKKWRNVYDKENGPKAYDSRFDGLQYSGKGGTTLNPFKMKWTMKGKIKDNEKTQLKRMKPMIEANGVMSHSSDVLGMMYWTSTGYFENIQKRNTKMWEGANVDRMKGLWEGGLYDSIRERSEHNRIKRTNYASGPQLKAFIPNIIMMDFANDTQCTIVYDLNTIASTALVDMLAGHEDD</sequence>
<dbReference type="InterPro" id="IPR017946">
    <property type="entry name" value="PLC-like_Pdiesterase_TIM-brl"/>
</dbReference>
<dbReference type="PROSITE" id="PS50007">
    <property type="entry name" value="PIPLC_X_DOMAIN"/>
    <property type="match status" value="1"/>
</dbReference>
<gene>
    <name evidence="1" type="ORF">TBK1r_27650</name>
</gene>
<dbReference type="InterPro" id="IPR051057">
    <property type="entry name" value="PI-PLC_domain"/>
</dbReference>
<evidence type="ECO:0000313" key="2">
    <source>
        <dbReference type="Proteomes" id="UP000318081"/>
    </source>
</evidence>
<organism evidence="1 2">
    <name type="scientific">Stieleria magnilauensis</name>
    <dbReference type="NCBI Taxonomy" id="2527963"/>
    <lineage>
        <taxon>Bacteria</taxon>
        <taxon>Pseudomonadati</taxon>
        <taxon>Planctomycetota</taxon>
        <taxon>Planctomycetia</taxon>
        <taxon>Pirellulales</taxon>
        <taxon>Pirellulaceae</taxon>
        <taxon>Stieleria</taxon>
    </lineage>
</organism>
<keyword evidence="2" id="KW-1185">Reference proteome</keyword>
<evidence type="ECO:0000313" key="1">
    <source>
        <dbReference type="EMBL" id="QDV83822.1"/>
    </source>
</evidence>
<accession>A0ABX5XQ91</accession>
<dbReference type="CDD" id="cd08557">
    <property type="entry name" value="PI-PLCc_bacteria_like"/>
    <property type="match status" value="1"/>
</dbReference>
<reference evidence="1 2" key="1">
    <citation type="submission" date="2019-02" db="EMBL/GenBank/DDBJ databases">
        <title>Deep-cultivation of Planctomycetes and their phenomic and genomic characterization uncovers novel biology.</title>
        <authorList>
            <person name="Wiegand S."/>
            <person name="Jogler M."/>
            <person name="Boedeker C."/>
            <person name="Pinto D."/>
            <person name="Vollmers J."/>
            <person name="Rivas-Marin E."/>
            <person name="Kohn T."/>
            <person name="Peeters S.H."/>
            <person name="Heuer A."/>
            <person name="Rast P."/>
            <person name="Oberbeckmann S."/>
            <person name="Bunk B."/>
            <person name="Jeske O."/>
            <person name="Meyerdierks A."/>
            <person name="Storesund J.E."/>
            <person name="Kallscheuer N."/>
            <person name="Luecker S."/>
            <person name="Lage O.M."/>
            <person name="Pohl T."/>
            <person name="Merkel B.J."/>
            <person name="Hornburger P."/>
            <person name="Mueller R.-W."/>
            <person name="Bruemmer F."/>
            <person name="Labrenz M."/>
            <person name="Spormann A.M."/>
            <person name="Op den Camp H."/>
            <person name="Overmann J."/>
            <person name="Amann R."/>
            <person name="Jetten M.S.M."/>
            <person name="Mascher T."/>
            <person name="Medema M.H."/>
            <person name="Devos D.P."/>
            <person name="Kaster A.-K."/>
            <person name="Ovreas L."/>
            <person name="Rohde M."/>
            <person name="Galperin M.Y."/>
            <person name="Jogler C."/>
        </authorList>
    </citation>
    <scope>NUCLEOTIDE SEQUENCE [LARGE SCALE GENOMIC DNA]</scope>
    <source>
        <strain evidence="1 2">TBK1r</strain>
    </source>
</reference>
<name>A0ABX5XQ91_9BACT</name>
<dbReference type="RefSeq" id="WP_145211197.1">
    <property type="nucleotide sequence ID" value="NZ_CP036432.1"/>
</dbReference>
<dbReference type="SUPFAM" id="SSF51695">
    <property type="entry name" value="PLC-like phosphodiesterases"/>
    <property type="match status" value="1"/>
</dbReference>
<dbReference type="Proteomes" id="UP000318081">
    <property type="component" value="Chromosome"/>
</dbReference>
<proteinExistence type="predicted"/>